<dbReference type="GO" id="GO:0019825">
    <property type="term" value="F:oxygen binding"/>
    <property type="evidence" value="ECO:0007669"/>
    <property type="project" value="InterPro"/>
</dbReference>
<keyword evidence="1" id="KW-0349">Heme</keyword>
<keyword evidence="4" id="KW-1185">Reference proteome</keyword>
<dbReference type="PROSITE" id="PS01033">
    <property type="entry name" value="GLOBIN"/>
    <property type="match status" value="1"/>
</dbReference>
<dbReference type="InterPro" id="IPR012292">
    <property type="entry name" value="Globin/Proto"/>
</dbReference>
<dbReference type="InterPro" id="IPR009050">
    <property type="entry name" value="Globin-like_sf"/>
</dbReference>
<dbReference type="Gene3D" id="1.10.490.10">
    <property type="entry name" value="Globins"/>
    <property type="match status" value="1"/>
</dbReference>
<dbReference type="KEGG" id="nano:G5V58_10235"/>
<keyword evidence="1" id="KW-0479">Metal-binding</keyword>
<name>A0A6G6WL05_9ACTN</name>
<comment type="similarity">
    <text evidence="1">Belongs to the globin family.</text>
</comment>
<dbReference type="GO" id="GO:0005344">
    <property type="term" value="F:oxygen carrier activity"/>
    <property type="evidence" value="ECO:0007669"/>
    <property type="project" value="UniProtKB-KW"/>
</dbReference>
<evidence type="ECO:0000259" key="2">
    <source>
        <dbReference type="PROSITE" id="PS01033"/>
    </source>
</evidence>
<dbReference type="InterPro" id="IPR000971">
    <property type="entry name" value="Globin"/>
</dbReference>
<dbReference type="SUPFAM" id="SSF46458">
    <property type="entry name" value="Globin-like"/>
    <property type="match status" value="1"/>
</dbReference>
<dbReference type="AlphaFoldDB" id="A0A6G6WL05"/>
<organism evidence="3 4">
    <name type="scientific">Nocardioides anomalus</name>
    <dbReference type="NCBI Taxonomy" id="2712223"/>
    <lineage>
        <taxon>Bacteria</taxon>
        <taxon>Bacillati</taxon>
        <taxon>Actinomycetota</taxon>
        <taxon>Actinomycetes</taxon>
        <taxon>Propionibacteriales</taxon>
        <taxon>Nocardioidaceae</taxon>
        <taxon>Nocardioides</taxon>
    </lineage>
</organism>
<keyword evidence="1" id="KW-0408">Iron</keyword>
<reference evidence="3 4" key="1">
    <citation type="submission" date="2020-02" db="EMBL/GenBank/DDBJ databases">
        <title>Full genome sequence of Nocardioides sp. R-3366.</title>
        <authorList>
            <person name="Im W.-T."/>
        </authorList>
    </citation>
    <scope>NUCLEOTIDE SEQUENCE [LARGE SCALE GENOMIC DNA]</scope>
    <source>
        <strain evidence="3 4">R-3366</strain>
    </source>
</reference>
<accession>A0A6G6WL05</accession>
<feature type="domain" description="Globin" evidence="2">
    <location>
        <begin position="1"/>
        <end position="129"/>
    </location>
</feature>
<dbReference type="EMBL" id="CP049257">
    <property type="protein sequence ID" value="QIG45892.1"/>
    <property type="molecule type" value="Genomic_DNA"/>
</dbReference>
<dbReference type="Pfam" id="PF00042">
    <property type="entry name" value="Globin"/>
    <property type="match status" value="1"/>
</dbReference>
<dbReference type="Proteomes" id="UP000502996">
    <property type="component" value="Chromosome"/>
</dbReference>
<evidence type="ECO:0000256" key="1">
    <source>
        <dbReference type="RuleBase" id="RU000356"/>
    </source>
</evidence>
<dbReference type="GO" id="GO:0020037">
    <property type="term" value="F:heme binding"/>
    <property type="evidence" value="ECO:0007669"/>
    <property type="project" value="InterPro"/>
</dbReference>
<gene>
    <name evidence="3" type="ORF">G5V58_10235</name>
</gene>
<evidence type="ECO:0000313" key="3">
    <source>
        <dbReference type="EMBL" id="QIG45892.1"/>
    </source>
</evidence>
<evidence type="ECO:0000313" key="4">
    <source>
        <dbReference type="Proteomes" id="UP000502996"/>
    </source>
</evidence>
<proteinExistence type="inferred from homology"/>
<protein>
    <submittedName>
        <fullName evidence="3">Flavoprotein</fullName>
    </submittedName>
</protein>
<sequence>MRTRRHSLALLALPDDGLTRRLYALLFEPYPGVRRLFAADVRPQAAMLRTAMQATLEHLGDRDWLSTALGALGAQHAAWGVTEPMYDAFEECMLAAMCELTGEGWTPALAEDWSATFGDVRDLMLAGAARVPPGDGPRA</sequence>
<keyword evidence="1" id="KW-0561">Oxygen transport</keyword>
<keyword evidence="1" id="KW-0813">Transport</keyword>